<feature type="transmembrane region" description="Helical" evidence="2">
    <location>
        <begin position="23"/>
        <end position="41"/>
    </location>
</feature>
<evidence type="ECO:0000256" key="2">
    <source>
        <dbReference type="SAM" id="Phobius"/>
    </source>
</evidence>
<dbReference type="InterPro" id="IPR050882">
    <property type="entry name" value="Prepilin_peptidase/N-MTase"/>
</dbReference>
<keyword evidence="4" id="KW-0378">Hydrolase</keyword>
<gene>
    <name evidence="4" type="ORF">J2S74_003132</name>
</gene>
<keyword evidence="5" id="KW-1185">Reference proteome</keyword>
<sequence>MINVVLAIVLLISLITDLMYRKIYNVITFPAILFGLTYHTWINGWEGFLFSGIGFVVGMLLLIIPFALGGMGAGDVKLLAAIGALTGTGFVFATFLYTCIAGGIMALLIILMRKRSKDLIMRIKNALTFKSINHMDDKELHHAFPYGVAIFIGTLCAYILGGS</sequence>
<accession>A0ABT9ZWZ2</accession>
<feature type="transmembrane region" description="Helical" evidence="2">
    <location>
        <begin position="88"/>
        <end position="112"/>
    </location>
</feature>
<dbReference type="InterPro" id="IPR000045">
    <property type="entry name" value="Prepilin_IV_endopep_pep"/>
</dbReference>
<organism evidence="4 5">
    <name type="scientific">Evansella vedderi</name>
    <dbReference type="NCBI Taxonomy" id="38282"/>
    <lineage>
        <taxon>Bacteria</taxon>
        <taxon>Bacillati</taxon>
        <taxon>Bacillota</taxon>
        <taxon>Bacilli</taxon>
        <taxon>Bacillales</taxon>
        <taxon>Bacillaceae</taxon>
        <taxon>Evansella</taxon>
    </lineage>
</organism>
<evidence type="ECO:0000313" key="4">
    <source>
        <dbReference type="EMBL" id="MDQ0255750.1"/>
    </source>
</evidence>
<evidence type="ECO:0000313" key="5">
    <source>
        <dbReference type="Proteomes" id="UP001230005"/>
    </source>
</evidence>
<keyword evidence="2" id="KW-0812">Transmembrane</keyword>
<keyword evidence="2" id="KW-0472">Membrane</keyword>
<feature type="domain" description="Prepilin type IV endopeptidase peptidase" evidence="3">
    <location>
        <begin position="5"/>
        <end position="107"/>
    </location>
</feature>
<dbReference type="EC" id="3.4.23.43" evidence="4"/>
<dbReference type="PANTHER" id="PTHR30487">
    <property type="entry name" value="TYPE 4 PREPILIN-LIKE PROTEINS LEADER PEPTIDE-PROCESSING ENZYME"/>
    <property type="match status" value="1"/>
</dbReference>
<reference evidence="4 5" key="1">
    <citation type="submission" date="2023-07" db="EMBL/GenBank/DDBJ databases">
        <title>Genomic Encyclopedia of Type Strains, Phase IV (KMG-IV): sequencing the most valuable type-strain genomes for metagenomic binning, comparative biology and taxonomic classification.</title>
        <authorList>
            <person name="Goeker M."/>
        </authorList>
    </citation>
    <scope>NUCLEOTIDE SEQUENCE [LARGE SCALE GENOMIC DNA]</scope>
    <source>
        <strain evidence="4 5">DSM 9768</strain>
    </source>
</reference>
<dbReference type="EMBL" id="JAUSUG010000012">
    <property type="protein sequence ID" value="MDQ0255750.1"/>
    <property type="molecule type" value="Genomic_DNA"/>
</dbReference>
<name>A0ABT9ZWZ2_9BACI</name>
<comment type="similarity">
    <text evidence="1">Belongs to the peptidase A24 family.</text>
</comment>
<evidence type="ECO:0000259" key="3">
    <source>
        <dbReference type="Pfam" id="PF01478"/>
    </source>
</evidence>
<comment type="caution">
    <text evidence="4">The sequence shown here is derived from an EMBL/GenBank/DDBJ whole genome shotgun (WGS) entry which is preliminary data.</text>
</comment>
<evidence type="ECO:0000256" key="1">
    <source>
        <dbReference type="ARBA" id="ARBA00005801"/>
    </source>
</evidence>
<dbReference type="Pfam" id="PF01478">
    <property type="entry name" value="Peptidase_A24"/>
    <property type="match status" value="1"/>
</dbReference>
<dbReference type="RefSeq" id="WP_307326868.1">
    <property type="nucleotide sequence ID" value="NZ_JAUSUG010000012.1"/>
</dbReference>
<dbReference type="PANTHER" id="PTHR30487:SF0">
    <property type="entry name" value="PREPILIN LEADER PEPTIDASE_N-METHYLTRANSFERASE-RELATED"/>
    <property type="match status" value="1"/>
</dbReference>
<protein>
    <submittedName>
        <fullName evidence="4">Prepilin peptidase CpaA</fullName>
        <ecNumber evidence="4">3.4.23.43</ecNumber>
    </submittedName>
</protein>
<proteinExistence type="inferred from homology"/>
<dbReference type="Proteomes" id="UP001230005">
    <property type="component" value="Unassembled WGS sequence"/>
</dbReference>
<keyword evidence="2" id="KW-1133">Transmembrane helix</keyword>
<feature type="transmembrane region" description="Helical" evidence="2">
    <location>
        <begin position="48"/>
        <end position="68"/>
    </location>
</feature>
<dbReference type="Gene3D" id="1.20.120.1220">
    <property type="match status" value="1"/>
</dbReference>
<dbReference type="GO" id="GO:0004190">
    <property type="term" value="F:aspartic-type endopeptidase activity"/>
    <property type="evidence" value="ECO:0007669"/>
    <property type="project" value="UniProtKB-EC"/>
</dbReference>
<feature type="transmembrane region" description="Helical" evidence="2">
    <location>
        <begin position="143"/>
        <end position="161"/>
    </location>
</feature>